<evidence type="ECO:0000313" key="1">
    <source>
        <dbReference type="EMBL" id="SFJ82388.1"/>
    </source>
</evidence>
<reference evidence="1 2" key="1">
    <citation type="submission" date="2016-10" db="EMBL/GenBank/DDBJ databases">
        <authorList>
            <person name="de Groot N.N."/>
        </authorList>
    </citation>
    <scope>NUCLEOTIDE SEQUENCE [LARGE SCALE GENOMIC DNA]</scope>
    <source>
        <strain evidence="1 2">RK1</strain>
    </source>
</reference>
<accession>A0A1I3UFV8</accession>
<proteinExistence type="predicted"/>
<keyword evidence="2" id="KW-1185">Reference proteome</keyword>
<name>A0A1I3UFV8_9SPHI</name>
<organism evidence="1 2">
    <name type="scientific">Parapedobacter indicus</name>
    <dbReference type="NCBI Taxonomy" id="1477437"/>
    <lineage>
        <taxon>Bacteria</taxon>
        <taxon>Pseudomonadati</taxon>
        <taxon>Bacteroidota</taxon>
        <taxon>Sphingobacteriia</taxon>
        <taxon>Sphingobacteriales</taxon>
        <taxon>Sphingobacteriaceae</taxon>
        <taxon>Parapedobacter</taxon>
    </lineage>
</organism>
<protein>
    <submittedName>
        <fullName evidence="1">Uncharacterized protein</fullName>
    </submittedName>
</protein>
<sequence>MKVFELTSGFIAAVVIALGVYSYVNDTKVEEEPVVKNQKANIQATEWFIYDSGSPSNETQATTPGNYRPLASDDLSELCEGSDVICAVNVPAQPAPNQNLPDFTDMAAQNTVAEIEKHFDEENEDPINTNLIRLKLE</sequence>
<dbReference type="RefSeq" id="WP_090631768.1">
    <property type="nucleotide sequence ID" value="NZ_FOQO01000014.1"/>
</dbReference>
<dbReference type="AlphaFoldDB" id="A0A1I3UFV8"/>
<dbReference type="EMBL" id="FOQO01000014">
    <property type="protein sequence ID" value="SFJ82388.1"/>
    <property type="molecule type" value="Genomic_DNA"/>
</dbReference>
<evidence type="ECO:0000313" key="2">
    <source>
        <dbReference type="Proteomes" id="UP000198670"/>
    </source>
</evidence>
<gene>
    <name evidence="1" type="ORF">SAMN05444682_114161</name>
</gene>
<dbReference type="Proteomes" id="UP000198670">
    <property type="component" value="Unassembled WGS sequence"/>
</dbReference>